<feature type="non-terminal residue" evidence="1">
    <location>
        <position position="1"/>
    </location>
</feature>
<gene>
    <name evidence="1" type="ORF">GOODEAATRI_020075</name>
</gene>
<dbReference type="EMBL" id="JAHRIO010071807">
    <property type="protein sequence ID" value="MEQ2182224.1"/>
    <property type="molecule type" value="Genomic_DNA"/>
</dbReference>
<keyword evidence="2" id="KW-1185">Reference proteome</keyword>
<accession>A0ABV0PFH5</accession>
<evidence type="ECO:0000313" key="1">
    <source>
        <dbReference type="EMBL" id="MEQ2182224.1"/>
    </source>
</evidence>
<reference evidence="1 2" key="1">
    <citation type="submission" date="2021-06" db="EMBL/GenBank/DDBJ databases">
        <authorList>
            <person name="Palmer J.M."/>
        </authorList>
    </citation>
    <scope>NUCLEOTIDE SEQUENCE [LARGE SCALE GENOMIC DNA]</scope>
    <source>
        <strain evidence="1 2">GA_2019</strain>
        <tissue evidence="1">Muscle</tissue>
    </source>
</reference>
<sequence length="58" mass="6829">IPALSRSTDHSLKAGNRLHTARFAHSGLRPARRFGRYVRRLCPFRRWMRVCMLYESGL</sequence>
<proteinExistence type="predicted"/>
<evidence type="ECO:0000313" key="2">
    <source>
        <dbReference type="Proteomes" id="UP001476798"/>
    </source>
</evidence>
<organism evidence="1 2">
    <name type="scientific">Goodea atripinnis</name>
    <dbReference type="NCBI Taxonomy" id="208336"/>
    <lineage>
        <taxon>Eukaryota</taxon>
        <taxon>Metazoa</taxon>
        <taxon>Chordata</taxon>
        <taxon>Craniata</taxon>
        <taxon>Vertebrata</taxon>
        <taxon>Euteleostomi</taxon>
        <taxon>Actinopterygii</taxon>
        <taxon>Neopterygii</taxon>
        <taxon>Teleostei</taxon>
        <taxon>Neoteleostei</taxon>
        <taxon>Acanthomorphata</taxon>
        <taxon>Ovalentaria</taxon>
        <taxon>Atherinomorphae</taxon>
        <taxon>Cyprinodontiformes</taxon>
        <taxon>Goodeidae</taxon>
        <taxon>Goodea</taxon>
    </lineage>
</organism>
<name>A0ABV0PFH5_9TELE</name>
<dbReference type="Proteomes" id="UP001476798">
    <property type="component" value="Unassembled WGS sequence"/>
</dbReference>
<protein>
    <submittedName>
        <fullName evidence="1">Uncharacterized protein</fullName>
    </submittedName>
</protein>
<comment type="caution">
    <text evidence="1">The sequence shown here is derived from an EMBL/GenBank/DDBJ whole genome shotgun (WGS) entry which is preliminary data.</text>
</comment>